<name>A0A0S2LZ63_9MICC</name>
<reference evidence="3" key="1">
    <citation type="submission" date="2015-11" db="EMBL/GenBank/DDBJ databases">
        <authorList>
            <person name="Kumar R."/>
            <person name="Singh D."/>
            <person name="Swarnkar M.K."/>
            <person name="Singh A.K."/>
            <person name="Kumar S."/>
        </authorList>
    </citation>
    <scope>NUCLEOTIDE SEQUENCE [LARGE SCALE GENOMIC DNA]</scope>
    <source>
        <strain evidence="3">ERGS4:06</strain>
    </source>
</reference>
<sequence length="121" mass="13851">MAALTALYEATIRKLRRTNKRKLATVTRSFEDKLATAYKQLNESAQTLSRAQSKADDLKRLAQRLHDENEQREVHERQAMKDMQHLAAKVLTLHSDANTRLDPSTASIFARRGWNTETGRS</sequence>
<accession>A0A0S2LZ63</accession>
<evidence type="ECO:0000256" key="1">
    <source>
        <dbReference type="SAM" id="Coils"/>
    </source>
</evidence>
<reference evidence="2 3" key="2">
    <citation type="journal article" date="2016" name="J. Biotechnol.">
        <title>Complete genome sequence of Arthrobacter alpinus ERGS4:06, a yellow pigmented bacterium tolerant to cold and radiations isolated from Sikkim Himalaya.</title>
        <authorList>
            <person name="Kumar R."/>
            <person name="Singh D."/>
            <person name="Swarnkar M.K."/>
            <person name="Singh A.K."/>
            <person name="Kumar S."/>
        </authorList>
    </citation>
    <scope>NUCLEOTIDE SEQUENCE [LARGE SCALE GENOMIC DNA]</scope>
    <source>
        <strain evidence="2 3">ERGS4:06</strain>
    </source>
</reference>
<gene>
    <name evidence="2" type="ORF">AS189_09760</name>
</gene>
<dbReference type="OrthoDB" id="9784557at2"/>
<proteinExistence type="predicted"/>
<dbReference type="RefSeq" id="WP_062288135.1">
    <property type="nucleotide sequence ID" value="NZ_CP013200.1"/>
</dbReference>
<evidence type="ECO:0000313" key="3">
    <source>
        <dbReference type="Proteomes" id="UP000059574"/>
    </source>
</evidence>
<dbReference type="AlphaFoldDB" id="A0A0S2LZ63"/>
<evidence type="ECO:0000313" key="2">
    <source>
        <dbReference type="EMBL" id="ALO66735.1"/>
    </source>
</evidence>
<feature type="coiled-coil region" evidence="1">
    <location>
        <begin position="41"/>
        <end position="78"/>
    </location>
</feature>
<keyword evidence="1" id="KW-0175">Coiled coil</keyword>
<dbReference type="Proteomes" id="UP000059574">
    <property type="component" value="Chromosome"/>
</dbReference>
<protein>
    <submittedName>
        <fullName evidence="2">Uncharacterized protein</fullName>
    </submittedName>
</protein>
<dbReference type="EMBL" id="CP013200">
    <property type="protein sequence ID" value="ALO66735.1"/>
    <property type="molecule type" value="Genomic_DNA"/>
</dbReference>
<organism evidence="2 3">
    <name type="scientific">Arthrobacter alpinus</name>
    <dbReference type="NCBI Taxonomy" id="656366"/>
    <lineage>
        <taxon>Bacteria</taxon>
        <taxon>Bacillati</taxon>
        <taxon>Actinomycetota</taxon>
        <taxon>Actinomycetes</taxon>
        <taxon>Micrococcales</taxon>
        <taxon>Micrococcaceae</taxon>
        <taxon>Arthrobacter</taxon>
    </lineage>
</organism>